<feature type="domain" description="PAS" evidence="11">
    <location>
        <begin position="451"/>
        <end position="508"/>
    </location>
</feature>
<dbReference type="CDD" id="cd00130">
    <property type="entry name" value="PAS"/>
    <property type="match status" value="3"/>
</dbReference>
<evidence type="ECO:0000256" key="3">
    <source>
        <dbReference type="ARBA" id="ARBA00022553"/>
    </source>
</evidence>
<name>A0A928ZS21_LEPEC</name>
<dbReference type="SUPFAM" id="SSF55874">
    <property type="entry name" value="ATPase domain of HSP90 chaperone/DNA topoisomerase II/histidine kinase"/>
    <property type="match status" value="1"/>
</dbReference>
<dbReference type="PROSITE" id="PS50112">
    <property type="entry name" value="PAS"/>
    <property type="match status" value="1"/>
</dbReference>
<reference evidence="13" key="1">
    <citation type="submission" date="2020-10" db="EMBL/GenBank/DDBJ databases">
        <authorList>
            <person name="Castelo-Branco R."/>
            <person name="Eusebio N."/>
            <person name="Adriana R."/>
            <person name="Vieira A."/>
            <person name="Brugerolle De Fraissinette N."/>
            <person name="Rezende De Castro R."/>
            <person name="Schneider M.P."/>
            <person name="Vasconcelos V."/>
            <person name="Leao P.N."/>
        </authorList>
    </citation>
    <scope>NUCLEOTIDE SEQUENCE</scope>
    <source>
        <strain evidence="13">LEGE 11479</strain>
    </source>
</reference>
<dbReference type="InterPro" id="IPR036890">
    <property type="entry name" value="HATPase_C_sf"/>
</dbReference>
<dbReference type="Gene3D" id="3.30.450.20">
    <property type="entry name" value="PAS domain"/>
    <property type="match status" value="4"/>
</dbReference>
<dbReference type="EC" id="2.7.13.3" evidence="2"/>
<keyword evidence="6" id="KW-0418">Kinase</keyword>
<dbReference type="AlphaFoldDB" id="A0A928ZS21"/>
<dbReference type="SMART" id="SM00086">
    <property type="entry name" value="PAC"/>
    <property type="match status" value="4"/>
</dbReference>
<accession>A0A928ZS21</accession>
<dbReference type="PANTHER" id="PTHR43065:SF50">
    <property type="entry name" value="HISTIDINE KINASE"/>
    <property type="match status" value="1"/>
</dbReference>
<organism evidence="13 14">
    <name type="scientific">Leptolyngbya cf. ectocarpi LEGE 11479</name>
    <dbReference type="NCBI Taxonomy" id="1828722"/>
    <lineage>
        <taxon>Bacteria</taxon>
        <taxon>Bacillati</taxon>
        <taxon>Cyanobacteriota</taxon>
        <taxon>Cyanophyceae</taxon>
        <taxon>Leptolyngbyales</taxon>
        <taxon>Leptolyngbyaceae</taxon>
        <taxon>Leptolyngbya group</taxon>
        <taxon>Leptolyngbya</taxon>
    </lineage>
</organism>
<protein>
    <recommendedName>
        <fullName evidence="2">histidine kinase</fullName>
        <ecNumber evidence="2">2.7.13.3</ecNumber>
    </recommendedName>
</protein>
<evidence type="ECO:0000259" key="11">
    <source>
        <dbReference type="PROSITE" id="PS50112"/>
    </source>
</evidence>
<dbReference type="InterPro" id="IPR000014">
    <property type="entry name" value="PAS"/>
</dbReference>
<keyword evidence="14" id="KW-1185">Reference proteome</keyword>
<dbReference type="GO" id="GO:0006355">
    <property type="term" value="P:regulation of DNA-templated transcription"/>
    <property type="evidence" value="ECO:0007669"/>
    <property type="project" value="InterPro"/>
</dbReference>
<dbReference type="InterPro" id="IPR000700">
    <property type="entry name" value="PAS-assoc_C"/>
</dbReference>
<dbReference type="InterPro" id="IPR013655">
    <property type="entry name" value="PAS_fold_3"/>
</dbReference>
<evidence type="ECO:0000256" key="5">
    <source>
        <dbReference type="ARBA" id="ARBA00022741"/>
    </source>
</evidence>
<feature type="coiled-coil region" evidence="9">
    <location>
        <begin position="174"/>
        <end position="212"/>
    </location>
</feature>
<feature type="coiled-coil region" evidence="9">
    <location>
        <begin position="914"/>
        <end position="944"/>
    </location>
</feature>
<dbReference type="InterPro" id="IPR036097">
    <property type="entry name" value="HisK_dim/P_sf"/>
</dbReference>
<proteinExistence type="predicted"/>
<dbReference type="PROSITE" id="PS50109">
    <property type="entry name" value="HIS_KIN"/>
    <property type="match status" value="1"/>
</dbReference>
<evidence type="ECO:0000313" key="13">
    <source>
        <dbReference type="EMBL" id="MBE9065457.1"/>
    </source>
</evidence>
<evidence type="ECO:0000256" key="2">
    <source>
        <dbReference type="ARBA" id="ARBA00012438"/>
    </source>
</evidence>
<keyword evidence="5" id="KW-0547">Nucleotide-binding</keyword>
<dbReference type="InterPro" id="IPR003594">
    <property type="entry name" value="HATPase_dom"/>
</dbReference>
<dbReference type="InterPro" id="IPR035965">
    <property type="entry name" value="PAS-like_dom_sf"/>
</dbReference>
<feature type="coiled-coil region" evidence="9">
    <location>
        <begin position="5"/>
        <end position="46"/>
    </location>
</feature>
<dbReference type="GO" id="GO:0005524">
    <property type="term" value="F:ATP binding"/>
    <property type="evidence" value="ECO:0007669"/>
    <property type="project" value="UniProtKB-KW"/>
</dbReference>
<evidence type="ECO:0000259" key="12">
    <source>
        <dbReference type="PROSITE" id="PS50113"/>
    </source>
</evidence>
<dbReference type="Proteomes" id="UP000615026">
    <property type="component" value="Unassembled WGS sequence"/>
</dbReference>
<dbReference type="InterPro" id="IPR003018">
    <property type="entry name" value="GAF"/>
</dbReference>
<dbReference type="InterPro" id="IPR003661">
    <property type="entry name" value="HisK_dim/P_dom"/>
</dbReference>
<dbReference type="InterPro" id="IPR005467">
    <property type="entry name" value="His_kinase_dom"/>
</dbReference>
<dbReference type="InterPro" id="IPR004358">
    <property type="entry name" value="Sig_transdc_His_kin-like_C"/>
</dbReference>
<keyword evidence="7" id="KW-0067">ATP-binding</keyword>
<dbReference type="SUPFAM" id="SSF55785">
    <property type="entry name" value="PYP-like sensor domain (PAS domain)"/>
    <property type="match status" value="4"/>
</dbReference>
<dbReference type="Gene3D" id="3.30.450.40">
    <property type="match status" value="2"/>
</dbReference>
<dbReference type="PANTHER" id="PTHR43065">
    <property type="entry name" value="SENSOR HISTIDINE KINASE"/>
    <property type="match status" value="1"/>
</dbReference>
<dbReference type="InterPro" id="IPR013656">
    <property type="entry name" value="PAS_4"/>
</dbReference>
<dbReference type="Pfam" id="PF00989">
    <property type="entry name" value="PAS"/>
    <property type="match status" value="1"/>
</dbReference>
<evidence type="ECO:0000313" key="14">
    <source>
        <dbReference type="Proteomes" id="UP000615026"/>
    </source>
</evidence>
<keyword evidence="3" id="KW-0597">Phosphoprotein</keyword>
<evidence type="ECO:0000256" key="1">
    <source>
        <dbReference type="ARBA" id="ARBA00000085"/>
    </source>
</evidence>
<comment type="catalytic activity">
    <reaction evidence="1">
        <text>ATP + protein L-histidine = ADP + protein N-phospho-L-histidine.</text>
        <dbReference type="EC" id="2.7.13.3"/>
    </reaction>
</comment>
<comment type="caution">
    <text evidence="13">The sequence shown here is derived from an EMBL/GenBank/DDBJ whole genome shotgun (WGS) entry which is preliminary data.</text>
</comment>
<evidence type="ECO:0000256" key="4">
    <source>
        <dbReference type="ARBA" id="ARBA00022679"/>
    </source>
</evidence>
<dbReference type="Gene3D" id="1.10.287.130">
    <property type="match status" value="1"/>
</dbReference>
<dbReference type="NCBIfam" id="TIGR00229">
    <property type="entry name" value="sensory_box"/>
    <property type="match status" value="3"/>
</dbReference>
<dbReference type="InterPro" id="IPR029016">
    <property type="entry name" value="GAF-like_dom_sf"/>
</dbReference>
<dbReference type="Pfam" id="PF00512">
    <property type="entry name" value="HisKA"/>
    <property type="match status" value="1"/>
</dbReference>
<dbReference type="SMART" id="SM00387">
    <property type="entry name" value="HATPase_c"/>
    <property type="match status" value="1"/>
</dbReference>
<feature type="domain" description="Histidine kinase" evidence="10">
    <location>
        <begin position="953"/>
        <end position="1214"/>
    </location>
</feature>
<dbReference type="SMART" id="SM00388">
    <property type="entry name" value="HisKA"/>
    <property type="match status" value="1"/>
</dbReference>
<evidence type="ECO:0000256" key="6">
    <source>
        <dbReference type="ARBA" id="ARBA00022777"/>
    </source>
</evidence>
<dbReference type="Pfam" id="PF02518">
    <property type="entry name" value="HATPase_c"/>
    <property type="match status" value="1"/>
</dbReference>
<dbReference type="Pfam" id="PF08448">
    <property type="entry name" value="PAS_4"/>
    <property type="match status" value="2"/>
</dbReference>
<feature type="coiled-coil region" evidence="9">
    <location>
        <begin position="431"/>
        <end position="461"/>
    </location>
</feature>
<dbReference type="GO" id="GO:0000155">
    <property type="term" value="F:phosphorelay sensor kinase activity"/>
    <property type="evidence" value="ECO:0007669"/>
    <property type="project" value="InterPro"/>
</dbReference>
<keyword evidence="8" id="KW-0902">Two-component regulatory system</keyword>
<dbReference type="Pfam" id="PF01590">
    <property type="entry name" value="GAF"/>
    <property type="match status" value="2"/>
</dbReference>
<dbReference type="SMART" id="SM00065">
    <property type="entry name" value="GAF"/>
    <property type="match status" value="2"/>
</dbReference>
<dbReference type="SMART" id="SM00091">
    <property type="entry name" value="PAS"/>
    <property type="match status" value="4"/>
</dbReference>
<keyword evidence="9" id="KW-0175">Coiled coil</keyword>
<dbReference type="Pfam" id="PF08447">
    <property type="entry name" value="PAS_3"/>
    <property type="match status" value="1"/>
</dbReference>
<feature type="domain" description="PAC" evidence="12">
    <location>
        <begin position="398"/>
        <end position="450"/>
    </location>
</feature>
<dbReference type="RefSeq" id="WP_193990422.1">
    <property type="nucleotide sequence ID" value="NZ_JADEXP010000008.1"/>
</dbReference>
<evidence type="ECO:0000256" key="7">
    <source>
        <dbReference type="ARBA" id="ARBA00022840"/>
    </source>
</evidence>
<dbReference type="InterPro" id="IPR013767">
    <property type="entry name" value="PAS_fold"/>
</dbReference>
<evidence type="ECO:0000259" key="10">
    <source>
        <dbReference type="PROSITE" id="PS50109"/>
    </source>
</evidence>
<keyword evidence="4" id="KW-0808">Transferase</keyword>
<evidence type="ECO:0000256" key="9">
    <source>
        <dbReference type="SAM" id="Coils"/>
    </source>
</evidence>
<dbReference type="PRINTS" id="PR00344">
    <property type="entry name" value="BCTRLSENSOR"/>
</dbReference>
<gene>
    <name evidence="13" type="ORF">IQ260_02185</name>
</gene>
<feature type="domain" description="PAC" evidence="12">
    <location>
        <begin position="277"/>
        <end position="328"/>
    </location>
</feature>
<evidence type="ECO:0000256" key="8">
    <source>
        <dbReference type="ARBA" id="ARBA00023012"/>
    </source>
</evidence>
<dbReference type="EMBL" id="JADEXP010000008">
    <property type="protein sequence ID" value="MBE9065457.1"/>
    <property type="molecule type" value="Genomic_DNA"/>
</dbReference>
<dbReference type="SUPFAM" id="SSF47384">
    <property type="entry name" value="Homodimeric domain of signal transducing histidine kinase"/>
    <property type="match status" value="1"/>
</dbReference>
<dbReference type="CDD" id="cd00082">
    <property type="entry name" value="HisKA"/>
    <property type="match status" value="1"/>
</dbReference>
<sequence length="1214" mass="137655">MDKDLHNYQKRMAELEADNRLLQNQLAAAQKAHQQTTQELQFVRQQLKNPQTPLPEQSLYLVLDNMPEAAFWKDRNSVYLGCNQQFSKVAGLASPGEIIGKTDFDLPWKLEEAEWFRTCDRRVMESDSPELGIIEPQRQADGSQYWLETNKIPLHNSQGTVVGILGTFKEITARIEAEKQLKQLNEQLEQRVEARTQELQTSKARLQRLADNLPGLIFQFRIEADGTRSFPYVSEGCRDIYELEPEDFLQCCQLIHPSDCDGLEQALQDSAVTLSGLHHEHRIMTPSGKLKWVQTIARPEKEADDAILWDGLMIEISDRKKAEKEQQRLLSILEATPDIVGICDAQGNHLYLNQAGHTSLEIPPEDLERVNIRECHPPKNLKKIESEAIPTAIQTGMWQGESRLRSQSGQDFPVSQVILAHRDEDDHLEFLSSVMRDISDLKQAEERLRQQRTQYRQIFETVTDGLGILNLETGELLEANSAYHQMHGYSYQEFITLPSETYVHPESQHVYQTCIAAVRAGRTFSGQTTNIHRDGSLIELDIKGLPYPYQGKPHALCTLRDITQRVKFEAERKRQEQAFRSIVRGTATQMGEAFFRACVKHLAIALDVRCATIAKVIDKDDQPMGQTLAFWNDSDFGDNFQYSLEGTPCFNIVKSHQICRYSHSIQQLFPNDADLVTLNAESYLGTPILNPSGKLLGYLFVVHTEPMEQDLDLQTFILEIFAARAGAEIERMQVEQALLASTEKIQQQAQREQLLNQIANQIRTSLNLDRILNTTVREIQSFLEVDRCHFAWYVETADESYWDVITEVQRADLPSLVGHHAATSFGFLTERILNQEILQLDDVATIHDEGVKTVLTALGNKSMLVFPIRAECGQVGIISCIHHQTIRPWLKDELDLLKAVVAQLEIALQQGHLLAQSQARAQELEVLLNQLQRTQSQLVQSEKMSSLGQMVAGVAHEINNPVSFIYGNLTHAKDYTQDLVHLIDSYQHHYPETHPAIQTAIDSIELEFLKQDLPKLFHSMEVGTERIREIIKSLRMFSRLDEADIKQVDLHDGIDSTLTILQTRLRAQPWRPQIQVIKEYGDLPQIECYAGQLNQVFMNLLSNAVDALEERDRDRTWQQMEAIPSTIQIRTRLLGQLTPPAIAIAVVDNGPGIAQHVSDHLFNPFFTTKPVGKGTGLGLSISYQIITETHGGTITHDSTLGQGTTFTITLPITQ</sequence>
<feature type="domain" description="PAC" evidence="12">
    <location>
        <begin position="127"/>
        <end position="183"/>
    </location>
</feature>
<dbReference type="InterPro" id="IPR001610">
    <property type="entry name" value="PAC"/>
</dbReference>
<dbReference type="SUPFAM" id="SSF55781">
    <property type="entry name" value="GAF domain-like"/>
    <property type="match status" value="2"/>
</dbReference>
<dbReference type="Gene3D" id="3.30.565.10">
    <property type="entry name" value="Histidine kinase-like ATPase, C-terminal domain"/>
    <property type="match status" value="1"/>
</dbReference>
<dbReference type="PROSITE" id="PS50113">
    <property type="entry name" value="PAC"/>
    <property type="match status" value="3"/>
</dbReference>